<dbReference type="Gene3D" id="3.60.21.10">
    <property type="match status" value="1"/>
</dbReference>
<comment type="caution">
    <text evidence="4">The sequence shown here is derived from an EMBL/GenBank/DDBJ whole genome shotgun (WGS) entry which is preliminary data.</text>
</comment>
<keyword evidence="5" id="KW-1185">Reference proteome</keyword>
<dbReference type="Proteomes" id="UP000444960">
    <property type="component" value="Unassembled WGS sequence"/>
</dbReference>
<dbReference type="InterPro" id="IPR052169">
    <property type="entry name" value="CW_Biosynth-Accessory"/>
</dbReference>
<dbReference type="PANTHER" id="PTHR33393:SF11">
    <property type="entry name" value="POLYGLUTAMINE SYNTHESIS ACCESSORY PROTEIN RV0574C-RELATED"/>
    <property type="match status" value="1"/>
</dbReference>
<dbReference type="CDD" id="cd07381">
    <property type="entry name" value="MPP_CapA"/>
    <property type="match status" value="1"/>
</dbReference>
<dbReference type="PANTHER" id="PTHR33393">
    <property type="entry name" value="POLYGLUTAMINE SYNTHESIS ACCESSORY PROTEIN RV0574C-RELATED"/>
    <property type="match status" value="1"/>
</dbReference>
<dbReference type="AlphaFoldDB" id="A0A7I9VEU3"/>
<sequence length="373" mass="40685">MAAVTTAALFVMVGASAAPVVSPTAADSGIIDSNFRANAPVRPQTPATRTITISWVGDNILGTDKDFGGGTLPELWARSGDSPDYFFQNVKRYFSSDDLTVANFEVALTKRRQERYKGDGETYHFFGDPAVAKSLPAAGIDVVTLANNHTYDYGRGGFEDTTRALDAVGVDYVGTGDASEGSDYDFRVIRDVKGVRVGLVGYQAWADTPSFRAKIRTDFSTLRAEGAQVVIPYFHWGIESQNRPYEVQTSLARYAIDQGADAIIGTHPHVLQSMSTYKGKLIAYSLGNFSFGGNTNPSDKRTMILQTRLTVTGETVSGAEYRVIPTRLSSKSEYNDYVPTPYRGAEKAEALAFINEISPDMNGRIGTRFRPVR</sequence>
<dbReference type="EMBL" id="BJOV01000005">
    <property type="protein sequence ID" value="GEE03847.1"/>
    <property type="molecule type" value="Genomic_DNA"/>
</dbReference>
<feature type="chain" id="PRO_5029637465" evidence="2">
    <location>
        <begin position="18"/>
        <end position="373"/>
    </location>
</feature>
<evidence type="ECO:0000313" key="5">
    <source>
        <dbReference type="Proteomes" id="UP000444960"/>
    </source>
</evidence>
<evidence type="ECO:0000256" key="2">
    <source>
        <dbReference type="SAM" id="SignalP"/>
    </source>
</evidence>
<feature type="signal peptide" evidence="2">
    <location>
        <begin position="1"/>
        <end position="17"/>
    </location>
</feature>
<keyword evidence="2" id="KW-0732">Signal</keyword>
<dbReference type="Pfam" id="PF09587">
    <property type="entry name" value="PGA_cap"/>
    <property type="match status" value="1"/>
</dbReference>
<dbReference type="InterPro" id="IPR029052">
    <property type="entry name" value="Metallo-depent_PP-like"/>
</dbReference>
<comment type="similarity">
    <text evidence="1">Belongs to the CapA family.</text>
</comment>
<dbReference type="SMART" id="SM00854">
    <property type="entry name" value="PGA_cap"/>
    <property type="match status" value="1"/>
</dbReference>
<evidence type="ECO:0000259" key="3">
    <source>
        <dbReference type="SMART" id="SM00854"/>
    </source>
</evidence>
<evidence type="ECO:0000313" key="4">
    <source>
        <dbReference type="EMBL" id="GEE03847.1"/>
    </source>
</evidence>
<reference evidence="5" key="1">
    <citation type="submission" date="2019-06" db="EMBL/GenBank/DDBJ databases">
        <title>Gordonia isolated from sludge of a wastewater treatment plant.</title>
        <authorList>
            <person name="Tamura T."/>
            <person name="Aoyama K."/>
            <person name="Kang Y."/>
            <person name="Saito S."/>
            <person name="Akiyama N."/>
            <person name="Yazawa K."/>
            <person name="Gonoi T."/>
            <person name="Mikami Y."/>
        </authorList>
    </citation>
    <scope>NUCLEOTIDE SEQUENCE [LARGE SCALE GENOMIC DNA]</scope>
    <source>
        <strain evidence="5">NBRC 107696</strain>
    </source>
</reference>
<gene>
    <name evidence="4" type="ORF">nbrc107696_42930</name>
</gene>
<feature type="domain" description="Capsule synthesis protein CapA" evidence="3">
    <location>
        <begin position="52"/>
        <end position="293"/>
    </location>
</feature>
<proteinExistence type="inferred from homology"/>
<accession>A0A7I9VEU3</accession>
<protein>
    <submittedName>
        <fullName evidence="4">Lipoprotein</fullName>
    </submittedName>
</protein>
<dbReference type="SUPFAM" id="SSF56300">
    <property type="entry name" value="Metallo-dependent phosphatases"/>
    <property type="match status" value="1"/>
</dbReference>
<name>A0A7I9VEU3_9ACTN</name>
<evidence type="ECO:0000256" key="1">
    <source>
        <dbReference type="ARBA" id="ARBA00005662"/>
    </source>
</evidence>
<keyword evidence="4" id="KW-0449">Lipoprotein</keyword>
<organism evidence="4 5">
    <name type="scientific">Gordonia spumicola</name>
    <dbReference type="NCBI Taxonomy" id="589161"/>
    <lineage>
        <taxon>Bacteria</taxon>
        <taxon>Bacillati</taxon>
        <taxon>Actinomycetota</taxon>
        <taxon>Actinomycetes</taxon>
        <taxon>Mycobacteriales</taxon>
        <taxon>Gordoniaceae</taxon>
        <taxon>Gordonia</taxon>
    </lineage>
</organism>
<dbReference type="InterPro" id="IPR019079">
    <property type="entry name" value="Capsule_synth_CapA"/>
</dbReference>